<dbReference type="AlphaFoldDB" id="A0A7Y8GEV2"/>
<sequence length="265" mass="29273">MAKELMTEAVCWDMDAKVSARFAHSDRALFYFCECCLEEVVASISQRDNFFFKALNSHKPGCAHEKEKTQASDVPVQLTPRTAHIAPPLIPSHLGKLAKRRKSAKPSQAQMQALVAQVSEAPAMHPGTLAEVVDAWSAMSVSQRHQAPLSIAGRQLAYFDAFAQMNASQKNIALLECDQKVIYAQATATVLDKAILVVTWLKFETANKPVPIRVKIKPTDPVAEGWTSGQHVRLFLHGPVPALNAQQTYFEMQPSTDYSGFIVRP</sequence>
<reference evidence="1 2" key="1">
    <citation type="submission" date="2020-04" db="EMBL/GenBank/DDBJ databases">
        <title>Molecular characterization of pseudomonads from Agaricus bisporus reveal novel blotch 2 pathogens in Western Europe.</title>
        <authorList>
            <person name="Taparia T."/>
            <person name="Krijger M."/>
            <person name="Haynes E."/>
            <person name="Elpinstone J.G."/>
            <person name="Noble R."/>
            <person name="Van Der Wolf J."/>
        </authorList>
    </citation>
    <scope>NUCLEOTIDE SEQUENCE [LARGE SCALE GENOMIC DNA]</scope>
    <source>
        <strain evidence="1 2">IPO3765</strain>
    </source>
</reference>
<dbReference type="Proteomes" id="UP000561369">
    <property type="component" value="Unassembled WGS sequence"/>
</dbReference>
<evidence type="ECO:0000313" key="1">
    <source>
        <dbReference type="EMBL" id="NWF09376.1"/>
    </source>
</evidence>
<gene>
    <name evidence="1" type="ORF">HX810_17070</name>
</gene>
<proteinExistence type="predicted"/>
<comment type="caution">
    <text evidence="1">The sequence shown here is derived from an EMBL/GenBank/DDBJ whole genome shotgun (WGS) entry which is preliminary data.</text>
</comment>
<organism evidence="1 2">
    <name type="scientific">Pseudomonas salomonii</name>
    <dbReference type="NCBI Taxonomy" id="191391"/>
    <lineage>
        <taxon>Bacteria</taxon>
        <taxon>Pseudomonadati</taxon>
        <taxon>Pseudomonadota</taxon>
        <taxon>Gammaproteobacteria</taxon>
        <taxon>Pseudomonadales</taxon>
        <taxon>Pseudomonadaceae</taxon>
        <taxon>Pseudomonas</taxon>
    </lineage>
</organism>
<evidence type="ECO:0000313" key="2">
    <source>
        <dbReference type="Proteomes" id="UP000561369"/>
    </source>
</evidence>
<name>A0A7Y8GEV2_9PSED</name>
<accession>A0A7Y8GEV2</accession>
<dbReference type="EMBL" id="JACAQV010000014">
    <property type="protein sequence ID" value="NWF09376.1"/>
    <property type="molecule type" value="Genomic_DNA"/>
</dbReference>
<protein>
    <submittedName>
        <fullName evidence="1">Uncharacterized protein</fullName>
    </submittedName>
</protein>
<dbReference type="RefSeq" id="WP_177024414.1">
    <property type="nucleotide sequence ID" value="NZ_JACAQV010000014.1"/>
</dbReference>